<accession>A0A5S6QVS6</accession>
<sequence length="113" mass="12684">MAGGPTVWGTTLATFGRAKGEERRRIFSNRTKPEIVLGATFSRRAAWARPSCKSQQGSSENVSPPNTDGEGWMRERALGDTREIRLSLFQMLERAAFTARHRQMEGTTQRRAT</sequence>
<evidence type="ECO:0000313" key="3">
    <source>
        <dbReference type="WBParaSite" id="TMUE_3000010992.1"/>
    </source>
</evidence>
<feature type="region of interest" description="Disordered" evidence="1">
    <location>
        <begin position="47"/>
        <end position="72"/>
    </location>
</feature>
<dbReference type="WBParaSite" id="TMUE_3000010992.1">
    <property type="protein sequence ID" value="TMUE_3000010992.1"/>
    <property type="gene ID" value="WBGene00301124"/>
</dbReference>
<name>A0A5S6QVS6_TRIMR</name>
<evidence type="ECO:0000313" key="2">
    <source>
        <dbReference type="Proteomes" id="UP000046395"/>
    </source>
</evidence>
<organism evidence="2 3">
    <name type="scientific">Trichuris muris</name>
    <name type="common">Mouse whipworm</name>
    <dbReference type="NCBI Taxonomy" id="70415"/>
    <lineage>
        <taxon>Eukaryota</taxon>
        <taxon>Metazoa</taxon>
        <taxon>Ecdysozoa</taxon>
        <taxon>Nematoda</taxon>
        <taxon>Enoplea</taxon>
        <taxon>Dorylaimia</taxon>
        <taxon>Trichinellida</taxon>
        <taxon>Trichuridae</taxon>
        <taxon>Trichuris</taxon>
    </lineage>
</organism>
<feature type="compositionally biased region" description="Polar residues" evidence="1">
    <location>
        <begin position="52"/>
        <end position="66"/>
    </location>
</feature>
<dbReference type="AlphaFoldDB" id="A0A5S6QVS6"/>
<evidence type="ECO:0000256" key="1">
    <source>
        <dbReference type="SAM" id="MobiDB-lite"/>
    </source>
</evidence>
<dbReference type="Proteomes" id="UP000046395">
    <property type="component" value="Unassembled WGS sequence"/>
</dbReference>
<keyword evidence="2" id="KW-1185">Reference proteome</keyword>
<proteinExistence type="predicted"/>
<reference evidence="3" key="1">
    <citation type="submission" date="2019-12" db="UniProtKB">
        <authorList>
            <consortium name="WormBaseParasite"/>
        </authorList>
    </citation>
    <scope>IDENTIFICATION</scope>
</reference>
<protein>
    <submittedName>
        <fullName evidence="3">Uncharacterized protein</fullName>
    </submittedName>
</protein>